<dbReference type="Gene3D" id="1.10.10.10">
    <property type="entry name" value="Winged helix-like DNA-binding domain superfamily/Winged helix DNA-binding domain"/>
    <property type="match status" value="1"/>
</dbReference>
<dbReference type="InterPro" id="IPR005119">
    <property type="entry name" value="LysR_subst-bd"/>
</dbReference>
<evidence type="ECO:0000256" key="3">
    <source>
        <dbReference type="ARBA" id="ARBA00023125"/>
    </source>
</evidence>
<dbReference type="PANTHER" id="PTHR30537">
    <property type="entry name" value="HTH-TYPE TRANSCRIPTIONAL REGULATOR"/>
    <property type="match status" value="1"/>
</dbReference>
<protein>
    <submittedName>
        <fullName evidence="6">LysR family transcriptional regulator</fullName>
    </submittedName>
</protein>
<feature type="domain" description="HTH lysR-type" evidence="5">
    <location>
        <begin position="9"/>
        <end position="66"/>
    </location>
</feature>
<dbReference type="RefSeq" id="WP_035598992.1">
    <property type="nucleotide sequence ID" value="NZ_ARYM01000013.1"/>
</dbReference>
<dbReference type="Pfam" id="PF03466">
    <property type="entry name" value="LysR_substrate"/>
    <property type="match status" value="1"/>
</dbReference>
<organism evidence="6 7">
    <name type="scientific">Hyphomonas polymorpha PS728</name>
    <dbReference type="NCBI Taxonomy" id="1280954"/>
    <lineage>
        <taxon>Bacteria</taxon>
        <taxon>Pseudomonadati</taxon>
        <taxon>Pseudomonadota</taxon>
        <taxon>Alphaproteobacteria</taxon>
        <taxon>Hyphomonadales</taxon>
        <taxon>Hyphomonadaceae</taxon>
        <taxon>Hyphomonas</taxon>
    </lineage>
</organism>
<evidence type="ECO:0000313" key="6">
    <source>
        <dbReference type="EMBL" id="KCZ98034.1"/>
    </source>
</evidence>
<evidence type="ECO:0000256" key="4">
    <source>
        <dbReference type="ARBA" id="ARBA00023163"/>
    </source>
</evidence>
<keyword evidence="3" id="KW-0238">DNA-binding</keyword>
<dbReference type="SUPFAM" id="SSF53850">
    <property type="entry name" value="Periplasmic binding protein-like II"/>
    <property type="match status" value="1"/>
</dbReference>
<dbReference type="PANTHER" id="PTHR30537:SF26">
    <property type="entry name" value="GLYCINE CLEAVAGE SYSTEM TRANSCRIPTIONAL ACTIVATOR"/>
    <property type="match status" value="1"/>
</dbReference>
<dbReference type="GO" id="GO:0043565">
    <property type="term" value="F:sequence-specific DNA binding"/>
    <property type="evidence" value="ECO:0007669"/>
    <property type="project" value="TreeGrafter"/>
</dbReference>
<dbReference type="Proteomes" id="UP000027100">
    <property type="component" value="Unassembled WGS sequence"/>
</dbReference>
<dbReference type="SUPFAM" id="SSF46785">
    <property type="entry name" value="Winged helix' DNA-binding domain"/>
    <property type="match status" value="1"/>
</dbReference>
<comment type="similarity">
    <text evidence="1">Belongs to the LysR transcriptional regulatory family.</text>
</comment>
<gene>
    <name evidence="6" type="ORF">HPO_11988</name>
</gene>
<dbReference type="Gene3D" id="3.40.190.10">
    <property type="entry name" value="Periplasmic binding protein-like II"/>
    <property type="match status" value="2"/>
</dbReference>
<proteinExistence type="inferred from homology"/>
<dbReference type="PROSITE" id="PS50931">
    <property type="entry name" value="HTH_LYSR"/>
    <property type="match status" value="1"/>
</dbReference>
<dbReference type="STRING" id="1280954.HPO_11988"/>
<keyword evidence="4" id="KW-0804">Transcription</keyword>
<dbReference type="InterPro" id="IPR000847">
    <property type="entry name" value="LysR_HTH_N"/>
</dbReference>
<dbReference type="InterPro" id="IPR058163">
    <property type="entry name" value="LysR-type_TF_proteobact-type"/>
</dbReference>
<dbReference type="InterPro" id="IPR036390">
    <property type="entry name" value="WH_DNA-bd_sf"/>
</dbReference>
<evidence type="ECO:0000256" key="2">
    <source>
        <dbReference type="ARBA" id="ARBA00023015"/>
    </source>
</evidence>
<accession>A0A062VEY7</accession>
<dbReference type="eggNOG" id="COG0583">
    <property type="taxonomic scope" value="Bacteria"/>
</dbReference>
<dbReference type="Pfam" id="PF00126">
    <property type="entry name" value="HTH_1"/>
    <property type="match status" value="1"/>
</dbReference>
<dbReference type="PRINTS" id="PR00039">
    <property type="entry name" value="HTHLYSR"/>
</dbReference>
<dbReference type="EMBL" id="ARYM01000013">
    <property type="protein sequence ID" value="KCZ98034.1"/>
    <property type="molecule type" value="Genomic_DNA"/>
</dbReference>
<evidence type="ECO:0000259" key="5">
    <source>
        <dbReference type="PROSITE" id="PS50931"/>
    </source>
</evidence>
<dbReference type="FunFam" id="3.40.190.10:FF:000017">
    <property type="entry name" value="Glycine cleavage system transcriptional activator"/>
    <property type="match status" value="1"/>
</dbReference>
<keyword evidence="7" id="KW-1185">Reference proteome</keyword>
<dbReference type="PATRIC" id="fig|1280954.3.peg.2426"/>
<comment type="caution">
    <text evidence="6">The sequence shown here is derived from an EMBL/GenBank/DDBJ whole genome shotgun (WGS) entry which is preliminary data.</text>
</comment>
<dbReference type="CDD" id="cd08432">
    <property type="entry name" value="PBP2_GcdR_TrpI_HvrB_AmpR_like"/>
    <property type="match status" value="1"/>
</dbReference>
<dbReference type="GO" id="GO:0006351">
    <property type="term" value="P:DNA-templated transcription"/>
    <property type="evidence" value="ECO:0007669"/>
    <property type="project" value="TreeGrafter"/>
</dbReference>
<keyword evidence="2" id="KW-0805">Transcription regulation</keyword>
<dbReference type="InterPro" id="IPR036388">
    <property type="entry name" value="WH-like_DNA-bd_sf"/>
</dbReference>
<evidence type="ECO:0000256" key="1">
    <source>
        <dbReference type="ARBA" id="ARBA00009437"/>
    </source>
</evidence>
<dbReference type="AlphaFoldDB" id="A0A062VEY7"/>
<dbReference type="FunFam" id="1.10.10.10:FF:000038">
    <property type="entry name" value="Glycine cleavage system transcriptional activator"/>
    <property type="match status" value="1"/>
</dbReference>
<dbReference type="GO" id="GO:0003700">
    <property type="term" value="F:DNA-binding transcription factor activity"/>
    <property type="evidence" value="ECO:0007669"/>
    <property type="project" value="InterPro"/>
</dbReference>
<dbReference type="NCBIfam" id="NF008352">
    <property type="entry name" value="PRK11139.1"/>
    <property type="match status" value="1"/>
</dbReference>
<evidence type="ECO:0000313" key="7">
    <source>
        <dbReference type="Proteomes" id="UP000027100"/>
    </source>
</evidence>
<dbReference type="OrthoDB" id="7328368at2"/>
<name>A0A062VEY7_9PROT</name>
<reference evidence="6 7" key="1">
    <citation type="journal article" date="2014" name="Antonie Van Leeuwenhoek">
        <title>Hyphomonas beringensis sp. nov. and Hyphomonas chukchiensis sp. nov., isolated from surface seawater of the Bering Sea and Chukchi Sea.</title>
        <authorList>
            <person name="Li C."/>
            <person name="Lai Q."/>
            <person name="Li G."/>
            <person name="Dong C."/>
            <person name="Wang J."/>
            <person name="Liao Y."/>
            <person name="Shao Z."/>
        </authorList>
    </citation>
    <scope>NUCLEOTIDE SEQUENCE [LARGE SCALE GENOMIC DNA]</scope>
    <source>
        <strain evidence="6 7">PS728</strain>
    </source>
</reference>
<sequence>MSDASDRLPPLNALRAFEAAARRLSFTQAAEELNVTPGAISQQIRQLEDFAGTPLFKRTGRSVLLTDAAQASLPLVREAFEKIAEAGRVMQAPARKGRVMISSAPSFAAKWLAPRLESFHRANEGIEAWISADMSLTDFNTADADIAIRYGRGNYEGLKSEKLLDEMVLPVCSPRLLEGPNAIRKPEDLRHHTLLHDESSENDPSCPDWASWLRAHGVSGVDGNRGPRFNQGILVIESAAAGRGVALAKQAIAAADLEAGRLVAPFANGSIPIDFGYWLVWPKGRHLSPDVRAFIKWIKEEAAGTEVVGV</sequence>